<dbReference type="Pfam" id="PF01479">
    <property type="entry name" value="S4"/>
    <property type="match status" value="1"/>
</dbReference>
<dbReference type="AlphaFoldDB" id="A0A9D7SEU2"/>
<dbReference type="InterPro" id="IPR002942">
    <property type="entry name" value="S4_RNA-bd"/>
</dbReference>
<evidence type="ECO:0000256" key="2">
    <source>
        <dbReference type="ARBA" id="ARBA00023235"/>
    </source>
</evidence>
<dbReference type="InterPro" id="IPR020094">
    <property type="entry name" value="TruA/RsuA/RluB/E/F_N"/>
</dbReference>
<gene>
    <name evidence="7" type="ORF">IPP58_02710</name>
</gene>
<evidence type="ECO:0000256" key="5">
    <source>
        <dbReference type="SAM" id="MobiDB-lite"/>
    </source>
</evidence>
<evidence type="ECO:0000313" key="7">
    <source>
        <dbReference type="EMBL" id="MBK9795405.1"/>
    </source>
</evidence>
<dbReference type="GO" id="GO:0000455">
    <property type="term" value="P:enzyme-directed rRNA pseudouridine synthesis"/>
    <property type="evidence" value="ECO:0007669"/>
    <property type="project" value="UniProtKB-ARBA"/>
</dbReference>
<dbReference type="InterPro" id="IPR050343">
    <property type="entry name" value="RsuA_PseudoU_synthase"/>
</dbReference>
<dbReference type="PROSITE" id="PS01149">
    <property type="entry name" value="PSI_RSU"/>
    <property type="match status" value="1"/>
</dbReference>
<keyword evidence="3" id="KW-0694">RNA-binding</keyword>
<sequence>MANAEDRPVRRLAAPSEDLPTRRPGTHSEDRPVRRPVAKATERPARRPAAPVEDRPVRRPATRSEERQVRRPSTHSEERPLRRPATRSTSRPSPAAPVKAKPSNPAVPRKTGPRPGGPGQERLQKILAAAGIDSRRACEQIILDGRVQVNGKTVMELGSCADPRRDVITVDLIEIQREAPVYILMNKPKGYVTTVKDDQGRPTVMALLKGVPGRLYPVGRLDFNSEGLLLMTNDGALAQVLMGPEHEIPKVYLVKVHRNPRPELLKEFQEGFLLSGRRLKPCHIEVAEKGDNPWLKVTLTEGKNQQIRRMFAAVGHPVSKLRRVQFGPLADPFLKPGAWRYLSPQEIAAIKSL</sequence>
<dbReference type="PANTHER" id="PTHR47683:SF2">
    <property type="entry name" value="RNA-BINDING S4 DOMAIN-CONTAINING PROTEIN"/>
    <property type="match status" value="1"/>
</dbReference>
<comment type="caution">
    <text evidence="7">The sequence shown here is derived from an EMBL/GenBank/DDBJ whole genome shotgun (WGS) entry which is preliminary data.</text>
</comment>
<reference evidence="7" key="1">
    <citation type="submission" date="2020-10" db="EMBL/GenBank/DDBJ databases">
        <title>Connecting structure to function with the recovery of over 1000 high-quality activated sludge metagenome-assembled genomes encoding full-length rRNA genes using long-read sequencing.</title>
        <authorList>
            <person name="Singleton C.M."/>
            <person name="Petriglieri F."/>
            <person name="Kristensen J.M."/>
            <person name="Kirkegaard R.H."/>
            <person name="Michaelsen T.Y."/>
            <person name="Andersen M.H."/>
            <person name="Karst S.M."/>
            <person name="Dueholm M.S."/>
            <person name="Nielsen P.H."/>
            <person name="Albertsen M."/>
        </authorList>
    </citation>
    <scope>NUCLEOTIDE SEQUENCE</scope>
    <source>
        <strain evidence="7">Skiv_18-Q3-R9-52_MAXAC.067</strain>
    </source>
</reference>
<dbReference type="InterPro" id="IPR000748">
    <property type="entry name" value="PsdUridine_synth_RsuA/RluB/E/F"/>
</dbReference>
<evidence type="ECO:0000259" key="6">
    <source>
        <dbReference type="SMART" id="SM00363"/>
    </source>
</evidence>
<dbReference type="InterPro" id="IPR036986">
    <property type="entry name" value="S4_RNA-bd_sf"/>
</dbReference>
<comment type="similarity">
    <text evidence="1 4">Belongs to the pseudouridine synthase RsuA family.</text>
</comment>
<dbReference type="InterPro" id="IPR020103">
    <property type="entry name" value="PsdUridine_synth_cat_dom_sf"/>
</dbReference>
<dbReference type="PROSITE" id="PS50889">
    <property type="entry name" value="S4"/>
    <property type="match status" value="1"/>
</dbReference>
<evidence type="ECO:0000256" key="4">
    <source>
        <dbReference type="RuleBase" id="RU003887"/>
    </source>
</evidence>
<dbReference type="GO" id="GO:0003723">
    <property type="term" value="F:RNA binding"/>
    <property type="evidence" value="ECO:0007669"/>
    <property type="project" value="UniProtKB-KW"/>
</dbReference>
<dbReference type="InterPro" id="IPR042092">
    <property type="entry name" value="PsdUridine_s_RsuA/RluB/E/F_cat"/>
</dbReference>
<evidence type="ECO:0000256" key="1">
    <source>
        <dbReference type="ARBA" id="ARBA00008348"/>
    </source>
</evidence>
<accession>A0A9D7SEU2</accession>
<protein>
    <recommendedName>
        <fullName evidence="4">Pseudouridine synthase</fullName>
        <ecNumber evidence="4">5.4.99.-</ecNumber>
    </recommendedName>
</protein>
<feature type="compositionally biased region" description="Basic and acidic residues" evidence="5">
    <location>
        <begin position="52"/>
        <end position="81"/>
    </location>
</feature>
<dbReference type="EC" id="5.4.99.-" evidence="4"/>
<keyword evidence="2 4" id="KW-0413">Isomerase</keyword>
<dbReference type="EMBL" id="JADKIO010000005">
    <property type="protein sequence ID" value="MBK9795405.1"/>
    <property type="molecule type" value="Genomic_DNA"/>
</dbReference>
<name>A0A9D7SEU2_9BACT</name>
<evidence type="ECO:0000256" key="3">
    <source>
        <dbReference type="PROSITE-ProRule" id="PRU00182"/>
    </source>
</evidence>
<dbReference type="Proteomes" id="UP000886657">
    <property type="component" value="Unassembled WGS sequence"/>
</dbReference>
<dbReference type="PANTHER" id="PTHR47683">
    <property type="entry name" value="PSEUDOURIDINE SYNTHASE FAMILY PROTEIN-RELATED"/>
    <property type="match status" value="1"/>
</dbReference>
<dbReference type="GO" id="GO:0005829">
    <property type="term" value="C:cytosol"/>
    <property type="evidence" value="ECO:0007669"/>
    <property type="project" value="UniProtKB-ARBA"/>
</dbReference>
<dbReference type="CDD" id="cd00165">
    <property type="entry name" value="S4"/>
    <property type="match status" value="1"/>
</dbReference>
<dbReference type="NCBIfam" id="TIGR00093">
    <property type="entry name" value="pseudouridine synthase"/>
    <property type="match status" value="1"/>
</dbReference>
<dbReference type="CDD" id="cd02870">
    <property type="entry name" value="PseudoU_synth_RsuA_like"/>
    <property type="match status" value="1"/>
</dbReference>
<dbReference type="SUPFAM" id="SSF55120">
    <property type="entry name" value="Pseudouridine synthase"/>
    <property type="match status" value="1"/>
</dbReference>
<dbReference type="InterPro" id="IPR018496">
    <property type="entry name" value="PsdUridine_synth_RsuA/RluB_CS"/>
</dbReference>
<dbReference type="SMART" id="SM00363">
    <property type="entry name" value="S4"/>
    <property type="match status" value="1"/>
</dbReference>
<dbReference type="SUPFAM" id="SSF55174">
    <property type="entry name" value="Alpha-L RNA-binding motif"/>
    <property type="match status" value="1"/>
</dbReference>
<dbReference type="GO" id="GO:0120159">
    <property type="term" value="F:rRNA pseudouridine synthase activity"/>
    <property type="evidence" value="ECO:0007669"/>
    <property type="project" value="UniProtKB-ARBA"/>
</dbReference>
<dbReference type="Gene3D" id="3.10.290.10">
    <property type="entry name" value="RNA-binding S4 domain"/>
    <property type="match status" value="1"/>
</dbReference>
<dbReference type="FunFam" id="3.30.70.1560:FF:000001">
    <property type="entry name" value="Pseudouridine synthase"/>
    <property type="match status" value="1"/>
</dbReference>
<evidence type="ECO:0000313" key="8">
    <source>
        <dbReference type="Proteomes" id="UP000886657"/>
    </source>
</evidence>
<feature type="region of interest" description="Disordered" evidence="5">
    <location>
        <begin position="1"/>
        <end position="121"/>
    </location>
</feature>
<dbReference type="InterPro" id="IPR006145">
    <property type="entry name" value="PsdUridine_synth_RsuA/RluA"/>
</dbReference>
<feature type="domain" description="RNA-binding S4" evidence="6">
    <location>
        <begin position="121"/>
        <end position="184"/>
    </location>
</feature>
<dbReference type="Pfam" id="PF00849">
    <property type="entry name" value="PseudoU_synth_2"/>
    <property type="match status" value="1"/>
</dbReference>
<proteinExistence type="inferred from homology"/>
<dbReference type="Gene3D" id="3.30.70.580">
    <property type="entry name" value="Pseudouridine synthase I, catalytic domain, N-terminal subdomain"/>
    <property type="match status" value="1"/>
</dbReference>
<feature type="compositionally biased region" description="Low complexity" evidence="5">
    <location>
        <begin position="86"/>
        <end position="110"/>
    </location>
</feature>
<organism evidence="7 8">
    <name type="scientific">Candidatus Geothrix skivensis</name>
    <dbReference type="NCBI Taxonomy" id="2954439"/>
    <lineage>
        <taxon>Bacteria</taxon>
        <taxon>Pseudomonadati</taxon>
        <taxon>Acidobacteriota</taxon>
        <taxon>Holophagae</taxon>
        <taxon>Holophagales</taxon>
        <taxon>Holophagaceae</taxon>
        <taxon>Geothrix</taxon>
    </lineage>
</organism>
<dbReference type="Gene3D" id="3.30.70.1560">
    <property type="entry name" value="Alpha-L RNA-binding motif"/>
    <property type="match status" value="1"/>
</dbReference>